<evidence type="ECO:0000259" key="11">
    <source>
        <dbReference type="PROSITE" id="PS51194"/>
    </source>
</evidence>
<dbReference type="SUPFAM" id="SSF52540">
    <property type="entry name" value="P-loop containing nucleoside triphosphate hydrolases"/>
    <property type="match status" value="1"/>
</dbReference>
<evidence type="ECO:0000256" key="5">
    <source>
        <dbReference type="ARBA" id="ARBA00022840"/>
    </source>
</evidence>
<organism evidence="12 13">
    <name type="scientific">Stentor coeruleus</name>
    <dbReference type="NCBI Taxonomy" id="5963"/>
    <lineage>
        <taxon>Eukaryota</taxon>
        <taxon>Sar</taxon>
        <taxon>Alveolata</taxon>
        <taxon>Ciliophora</taxon>
        <taxon>Postciliodesmatophora</taxon>
        <taxon>Heterotrichea</taxon>
        <taxon>Heterotrichida</taxon>
        <taxon>Stentoridae</taxon>
        <taxon>Stentor</taxon>
    </lineage>
</organism>
<dbReference type="GO" id="GO:0005524">
    <property type="term" value="F:ATP binding"/>
    <property type="evidence" value="ECO:0007669"/>
    <property type="project" value="UniProtKB-KW"/>
</dbReference>
<dbReference type="Proteomes" id="UP000187209">
    <property type="component" value="Unassembled WGS sequence"/>
</dbReference>
<dbReference type="GO" id="GO:0016787">
    <property type="term" value="F:hydrolase activity"/>
    <property type="evidence" value="ECO:0007669"/>
    <property type="project" value="UniProtKB-KW"/>
</dbReference>
<keyword evidence="13" id="KW-1185">Reference proteome</keyword>
<keyword evidence="6" id="KW-0694">RNA-binding</keyword>
<dbReference type="Pfam" id="PF00270">
    <property type="entry name" value="DEAD"/>
    <property type="match status" value="1"/>
</dbReference>
<dbReference type="OrthoDB" id="360161at2759"/>
<protein>
    <recommendedName>
        <fullName evidence="1">RNA helicase</fullName>
        <ecNumber evidence="1">3.6.4.13</ecNumber>
    </recommendedName>
</protein>
<dbReference type="CDD" id="cd18787">
    <property type="entry name" value="SF2_C_DEAD"/>
    <property type="match status" value="1"/>
</dbReference>
<dbReference type="InterPro" id="IPR050079">
    <property type="entry name" value="DEAD_box_RNA_helicase"/>
</dbReference>
<sequence length="483" mass="54758">MDSFAMLKDGVSFDRKRFANDISLFSESLPQKKPKIEAPSTNNIRKEFKIHTSGSNIPEPISSWSQLFQLYPFLQKTQDLITKQYENLTAVQMQAFPLLMQKRDTIAIAPTGSGKTLAYLLPLISLVKNREKLKGLIITPTKELARQVFKEFVVLSEGTGIVGQLIRKRGKELEELTEDCDVIICTPLTLVHMMGENDLPSIEFVIIDESDQLFDMGYLDQVDQILKKCQGGCTKWMFSATMLPAVEMLAYSMLIDPAKISVGIQNATVSTVSQELKFCTNEAGKTIALKQMMQNGELSPPVLVFVQSKDRAIQLGKEIKELVPHTLAIHSGLDDKNREIIVKNFRTGSTWILICTDLMSRGMDFHGVRLIINFDFPQSVISYIHRIGRAGRAGETAKAVTFYTIEDAPYVKMIANVMKKSGFEVPEWMMKLKTPSKEMKKKLEKKPIKRENISSKYRISRSLRKFMKKKHQQSSEDQAEEKI</sequence>
<dbReference type="InterPro" id="IPR014001">
    <property type="entry name" value="Helicase_ATP-bd"/>
</dbReference>
<feature type="compositionally biased region" description="Basic residues" evidence="9">
    <location>
        <begin position="458"/>
        <end position="472"/>
    </location>
</feature>
<dbReference type="InterPro" id="IPR027417">
    <property type="entry name" value="P-loop_NTPase"/>
</dbReference>
<dbReference type="AlphaFoldDB" id="A0A1R2AWW8"/>
<evidence type="ECO:0000313" key="12">
    <source>
        <dbReference type="EMBL" id="OMJ69008.1"/>
    </source>
</evidence>
<evidence type="ECO:0000259" key="10">
    <source>
        <dbReference type="PROSITE" id="PS51192"/>
    </source>
</evidence>
<comment type="caution">
    <text evidence="12">The sequence shown here is derived from an EMBL/GenBank/DDBJ whole genome shotgun (WGS) entry which is preliminary data.</text>
</comment>
<keyword evidence="4" id="KW-0347">Helicase</keyword>
<reference evidence="12 13" key="1">
    <citation type="submission" date="2016-11" db="EMBL/GenBank/DDBJ databases">
        <title>The macronuclear genome of Stentor coeruleus: a giant cell with tiny introns.</title>
        <authorList>
            <person name="Slabodnick M."/>
            <person name="Ruby J.G."/>
            <person name="Reiff S.B."/>
            <person name="Swart E.C."/>
            <person name="Gosai S."/>
            <person name="Prabakaran S."/>
            <person name="Witkowska E."/>
            <person name="Larue G.E."/>
            <person name="Fisher S."/>
            <person name="Freeman R.M."/>
            <person name="Gunawardena J."/>
            <person name="Chu W."/>
            <person name="Stover N.A."/>
            <person name="Gregory B.D."/>
            <person name="Nowacki M."/>
            <person name="Derisi J."/>
            <person name="Roy S.W."/>
            <person name="Marshall W.F."/>
            <person name="Sood P."/>
        </authorList>
    </citation>
    <scope>NUCLEOTIDE SEQUENCE [LARGE SCALE GENOMIC DNA]</scope>
    <source>
        <strain evidence="12">WM001</strain>
    </source>
</reference>
<evidence type="ECO:0000256" key="2">
    <source>
        <dbReference type="ARBA" id="ARBA00022741"/>
    </source>
</evidence>
<dbReference type="PANTHER" id="PTHR47959">
    <property type="entry name" value="ATP-DEPENDENT RNA HELICASE RHLE-RELATED"/>
    <property type="match status" value="1"/>
</dbReference>
<dbReference type="PANTHER" id="PTHR47959:SF15">
    <property type="entry name" value="RNA HELICASE"/>
    <property type="match status" value="1"/>
</dbReference>
<dbReference type="PROSITE" id="PS51194">
    <property type="entry name" value="HELICASE_CTER"/>
    <property type="match status" value="1"/>
</dbReference>
<dbReference type="EMBL" id="MPUH01001252">
    <property type="protein sequence ID" value="OMJ69008.1"/>
    <property type="molecule type" value="Genomic_DNA"/>
</dbReference>
<dbReference type="Pfam" id="PF00271">
    <property type="entry name" value="Helicase_C"/>
    <property type="match status" value="1"/>
</dbReference>
<name>A0A1R2AWW8_9CILI</name>
<evidence type="ECO:0000256" key="4">
    <source>
        <dbReference type="ARBA" id="ARBA00022806"/>
    </source>
</evidence>
<evidence type="ECO:0000313" key="13">
    <source>
        <dbReference type="Proteomes" id="UP000187209"/>
    </source>
</evidence>
<evidence type="ECO:0000256" key="9">
    <source>
        <dbReference type="SAM" id="MobiDB-lite"/>
    </source>
</evidence>
<comment type="similarity">
    <text evidence="7">Belongs to the DEAD box helicase family. DDX52/ROK1 subfamily.</text>
</comment>
<gene>
    <name evidence="12" type="ORF">SteCoe_33380</name>
</gene>
<evidence type="ECO:0000256" key="6">
    <source>
        <dbReference type="ARBA" id="ARBA00022884"/>
    </source>
</evidence>
<keyword evidence="2" id="KW-0547">Nucleotide-binding</keyword>
<dbReference type="Gene3D" id="3.40.50.300">
    <property type="entry name" value="P-loop containing nucleotide triphosphate hydrolases"/>
    <property type="match status" value="2"/>
</dbReference>
<keyword evidence="5" id="KW-0067">ATP-binding</keyword>
<feature type="domain" description="Helicase ATP-binding" evidence="10">
    <location>
        <begin position="96"/>
        <end position="260"/>
    </location>
</feature>
<keyword evidence="3" id="KW-0378">Hydrolase</keyword>
<accession>A0A1R2AWW8</accession>
<feature type="region of interest" description="Disordered" evidence="9">
    <location>
        <begin position="436"/>
        <end position="483"/>
    </location>
</feature>
<evidence type="ECO:0000256" key="7">
    <source>
        <dbReference type="ARBA" id="ARBA00024355"/>
    </source>
</evidence>
<dbReference type="PROSITE" id="PS51192">
    <property type="entry name" value="HELICASE_ATP_BIND_1"/>
    <property type="match status" value="1"/>
</dbReference>
<dbReference type="InterPro" id="IPR001650">
    <property type="entry name" value="Helicase_C-like"/>
</dbReference>
<comment type="catalytic activity">
    <reaction evidence="8">
        <text>ATP + H2O = ADP + phosphate + H(+)</text>
        <dbReference type="Rhea" id="RHEA:13065"/>
        <dbReference type="ChEBI" id="CHEBI:15377"/>
        <dbReference type="ChEBI" id="CHEBI:15378"/>
        <dbReference type="ChEBI" id="CHEBI:30616"/>
        <dbReference type="ChEBI" id="CHEBI:43474"/>
        <dbReference type="ChEBI" id="CHEBI:456216"/>
        <dbReference type="EC" id="3.6.4.13"/>
    </reaction>
</comment>
<dbReference type="SMART" id="SM00490">
    <property type="entry name" value="HELICc"/>
    <property type="match status" value="1"/>
</dbReference>
<proteinExistence type="inferred from homology"/>
<dbReference type="GO" id="GO:0003723">
    <property type="term" value="F:RNA binding"/>
    <property type="evidence" value="ECO:0007669"/>
    <property type="project" value="UniProtKB-KW"/>
</dbReference>
<dbReference type="GO" id="GO:0003724">
    <property type="term" value="F:RNA helicase activity"/>
    <property type="evidence" value="ECO:0007669"/>
    <property type="project" value="UniProtKB-EC"/>
</dbReference>
<dbReference type="InterPro" id="IPR011545">
    <property type="entry name" value="DEAD/DEAH_box_helicase_dom"/>
</dbReference>
<evidence type="ECO:0000256" key="3">
    <source>
        <dbReference type="ARBA" id="ARBA00022801"/>
    </source>
</evidence>
<evidence type="ECO:0000256" key="1">
    <source>
        <dbReference type="ARBA" id="ARBA00012552"/>
    </source>
</evidence>
<dbReference type="EC" id="3.6.4.13" evidence="1"/>
<dbReference type="GO" id="GO:0005829">
    <property type="term" value="C:cytosol"/>
    <property type="evidence" value="ECO:0007669"/>
    <property type="project" value="TreeGrafter"/>
</dbReference>
<evidence type="ECO:0000256" key="8">
    <source>
        <dbReference type="ARBA" id="ARBA00047984"/>
    </source>
</evidence>
<feature type="domain" description="Helicase C-terminal" evidence="11">
    <location>
        <begin position="288"/>
        <end position="433"/>
    </location>
</feature>
<dbReference type="SMART" id="SM00487">
    <property type="entry name" value="DEXDc"/>
    <property type="match status" value="1"/>
</dbReference>